<accession>A0ABS4MDU1</accession>
<dbReference type="Pfam" id="PF13180">
    <property type="entry name" value="PDZ_2"/>
    <property type="match status" value="1"/>
</dbReference>
<reference evidence="5 6" key="1">
    <citation type="submission" date="2021-03" db="EMBL/GenBank/DDBJ databases">
        <title>Genomic Encyclopedia of Type Strains, Phase IV (KMG-IV): sequencing the most valuable type-strain genomes for metagenomic binning, comparative biology and taxonomic classification.</title>
        <authorList>
            <person name="Goeker M."/>
        </authorList>
    </citation>
    <scope>NUCLEOTIDE SEQUENCE [LARGE SCALE GENOMIC DNA]</scope>
    <source>
        <strain evidence="5 6">DSM 101872</strain>
    </source>
</reference>
<comment type="similarity">
    <text evidence="1">Belongs to the peptidase S16 family.</text>
</comment>
<feature type="active site" evidence="1">
    <location>
        <position position="281"/>
    </location>
</feature>
<dbReference type="RefSeq" id="WP_209686517.1">
    <property type="nucleotide sequence ID" value="NZ_JAGGLU010000004.1"/>
</dbReference>
<dbReference type="EMBL" id="JAGGLU010000004">
    <property type="protein sequence ID" value="MBP2057778.1"/>
    <property type="molecule type" value="Genomic_DNA"/>
</dbReference>
<comment type="catalytic activity">
    <reaction evidence="1">
        <text>Hydrolysis of proteins in presence of ATP.</text>
        <dbReference type="EC" id="3.4.21.53"/>
    </reaction>
</comment>
<evidence type="ECO:0000313" key="5">
    <source>
        <dbReference type="EMBL" id="MBP2057778.1"/>
    </source>
</evidence>
<dbReference type="NCBIfam" id="NF041438">
    <property type="entry name" value="SepM_fam_S16"/>
    <property type="match status" value="1"/>
</dbReference>
<dbReference type="InterPro" id="IPR001478">
    <property type="entry name" value="PDZ"/>
</dbReference>
<name>A0ABS4MDU1_9LACO</name>
<comment type="caution">
    <text evidence="5">The sequence shown here is derived from an EMBL/GenBank/DDBJ whole genome shotgun (WGS) entry which is preliminary data.</text>
</comment>
<evidence type="ECO:0000256" key="2">
    <source>
        <dbReference type="SAM" id="Phobius"/>
    </source>
</evidence>
<sequence length="341" mass="38077">MKKHDKSKLLKWLLGLAIFLAVVVICLWPTNYYIEAPGSADQVSQYIKSPAKGANPNFYLVTVSERRAVVIDYLASFFNQNETRYSQDELMGRQGTEAYNQMQQYYMQSSQNNAKYYAAKKAGAYHSKKYLGVYVMNVMPNSTFKDKLKIGDTIVKVNGHKFKSTKELIAYIQKQKVKSKIAIVVKRNGKYIKLTGSVVHLKTTNKNGIGIQLVDHTEVITKPKIKIDVDGIGGPSAGLMFTLELYQIFAKQNLSNNQKIAGTGTIDENGKVGMIGGIDKKVVAASRQGIKIFFAPTDRPVGIKKSETNYAQAVKTAKKIHTKMKIIPVANFDDALKYLKK</sequence>
<gene>
    <name evidence="5" type="ORF">J2Z60_000950</name>
</gene>
<dbReference type="SMART" id="SM00228">
    <property type="entry name" value="PDZ"/>
    <property type="match status" value="1"/>
</dbReference>
<dbReference type="InterPro" id="IPR027065">
    <property type="entry name" value="Lon_Prtase"/>
</dbReference>
<keyword evidence="1" id="KW-0720">Serine protease</keyword>
<dbReference type="EC" id="3.4.21.53" evidence="1"/>
<dbReference type="PROSITE" id="PS50106">
    <property type="entry name" value="PDZ"/>
    <property type="match status" value="1"/>
</dbReference>
<dbReference type="SUPFAM" id="SSF54211">
    <property type="entry name" value="Ribosomal protein S5 domain 2-like"/>
    <property type="match status" value="1"/>
</dbReference>
<feature type="active site" evidence="1">
    <location>
        <position position="236"/>
    </location>
</feature>
<evidence type="ECO:0000313" key="6">
    <source>
        <dbReference type="Proteomes" id="UP001519292"/>
    </source>
</evidence>
<dbReference type="InterPro" id="IPR036034">
    <property type="entry name" value="PDZ_sf"/>
</dbReference>
<evidence type="ECO:0000259" key="3">
    <source>
        <dbReference type="PROSITE" id="PS50106"/>
    </source>
</evidence>
<protein>
    <recommendedName>
        <fullName evidence="1">endopeptidase La</fullName>
        <ecNumber evidence="1">3.4.21.53</ecNumber>
    </recommendedName>
</protein>
<dbReference type="Proteomes" id="UP001519292">
    <property type="component" value="Unassembled WGS sequence"/>
</dbReference>
<feature type="domain" description="PDZ" evidence="3">
    <location>
        <begin position="132"/>
        <end position="189"/>
    </location>
</feature>
<keyword evidence="2" id="KW-0812">Transmembrane</keyword>
<dbReference type="Gene3D" id="3.30.230.10">
    <property type="match status" value="1"/>
</dbReference>
<feature type="domain" description="Lon proteolytic" evidence="4">
    <location>
        <begin position="232"/>
        <end position="341"/>
    </location>
</feature>
<dbReference type="InterPro" id="IPR020568">
    <property type="entry name" value="Ribosomal_Su5_D2-typ_SF"/>
</dbReference>
<keyword evidence="2" id="KW-1133">Transmembrane helix</keyword>
<dbReference type="InterPro" id="IPR014721">
    <property type="entry name" value="Ribsml_uS5_D2-typ_fold_subgr"/>
</dbReference>
<keyword evidence="2" id="KW-0472">Membrane</keyword>
<dbReference type="InterPro" id="IPR008269">
    <property type="entry name" value="Lon_proteolytic"/>
</dbReference>
<proteinExistence type="inferred from homology"/>
<feature type="transmembrane region" description="Helical" evidence="2">
    <location>
        <begin position="12"/>
        <end position="34"/>
    </location>
</feature>
<keyword evidence="6" id="KW-1185">Reference proteome</keyword>
<organism evidence="5 6">
    <name type="scientific">Lactobacillus colini</name>
    <dbReference type="NCBI Taxonomy" id="1819254"/>
    <lineage>
        <taxon>Bacteria</taxon>
        <taxon>Bacillati</taxon>
        <taxon>Bacillota</taxon>
        <taxon>Bacilli</taxon>
        <taxon>Lactobacillales</taxon>
        <taxon>Lactobacillaceae</taxon>
        <taxon>Lactobacillus</taxon>
    </lineage>
</organism>
<keyword evidence="1" id="KW-0378">Hydrolase</keyword>
<dbReference type="Pfam" id="PF05362">
    <property type="entry name" value="Lon_C"/>
    <property type="match status" value="1"/>
</dbReference>
<dbReference type="SUPFAM" id="SSF50156">
    <property type="entry name" value="PDZ domain-like"/>
    <property type="match status" value="1"/>
</dbReference>
<keyword evidence="1" id="KW-0645">Protease</keyword>
<dbReference type="PANTHER" id="PTHR10046">
    <property type="entry name" value="ATP DEPENDENT LON PROTEASE FAMILY MEMBER"/>
    <property type="match status" value="1"/>
</dbReference>
<evidence type="ECO:0000256" key="1">
    <source>
        <dbReference type="PROSITE-ProRule" id="PRU01122"/>
    </source>
</evidence>
<evidence type="ECO:0000259" key="4">
    <source>
        <dbReference type="PROSITE" id="PS51786"/>
    </source>
</evidence>
<dbReference type="PROSITE" id="PS51786">
    <property type="entry name" value="LON_PROTEOLYTIC"/>
    <property type="match status" value="1"/>
</dbReference>